<dbReference type="SUPFAM" id="SSF52768">
    <property type="entry name" value="Arginase/deacetylase"/>
    <property type="match status" value="1"/>
</dbReference>
<evidence type="ECO:0000259" key="1">
    <source>
        <dbReference type="Pfam" id="PF00850"/>
    </source>
</evidence>
<dbReference type="GO" id="GO:0005737">
    <property type="term" value="C:cytoplasm"/>
    <property type="evidence" value="ECO:0007669"/>
    <property type="project" value="TreeGrafter"/>
</dbReference>
<organism evidence="2">
    <name type="scientific">Guillardia theta (strain CCMP2712)</name>
    <name type="common">Cryptophyte</name>
    <dbReference type="NCBI Taxonomy" id="905079"/>
    <lineage>
        <taxon>Eukaryota</taxon>
        <taxon>Cryptophyceae</taxon>
        <taxon>Pyrenomonadales</taxon>
        <taxon>Geminigeraceae</taxon>
        <taxon>Guillardia</taxon>
    </lineage>
</organism>
<reference evidence="4" key="2">
    <citation type="submission" date="2012-11" db="EMBL/GenBank/DDBJ databases">
        <authorList>
            <person name="Kuo A."/>
            <person name="Curtis B.A."/>
            <person name="Tanifuji G."/>
            <person name="Burki F."/>
            <person name="Gruber A."/>
            <person name="Irimia M."/>
            <person name="Maruyama S."/>
            <person name="Arias M.C."/>
            <person name="Ball S.G."/>
            <person name="Gile G.H."/>
            <person name="Hirakawa Y."/>
            <person name="Hopkins J.F."/>
            <person name="Rensing S.A."/>
            <person name="Schmutz J."/>
            <person name="Symeonidi A."/>
            <person name="Elias M."/>
            <person name="Eveleigh R.J."/>
            <person name="Herman E.K."/>
            <person name="Klute M.J."/>
            <person name="Nakayama T."/>
            <person name="Obornik M."/>
            <person name="Reyes-Prieto A."/>
            <person name="Armbrust E.V."/>
            <person name="Aves S.J."/>
            <person name="Beiko R.G."/>
            <person name="Coutinho P."/>
            <person name="Dacks J.B."/>
            <person name="Durnford D.G."/>
            <person name="Fast N.M."/>
            <person name="Green B.R."/>
            <person name="Grisdale C."/>
            <person name="Hempe F."/>
            <person name="Henrissat B."/>
            <person name="Hoppner M.P."/>
            <person name="Ishida K.-I."/>
            <person name="Kim E."/>
            <person name="Koreny L."/>
            <person name="Kroth P.G."/>
            <person name="Liu Y."/>
            <person name="Malik S.-B."/>
            <person name="Maier U.G."/>
            <person name="McRose D."/>
            <person name="Mock T."/>
            <person name="Neilson J.A."/>
            <person name="Onodera N.T."/>
            <person name="Poole A.M."/>
            <person name="Pritham E.J."/>
            <person name="Richards T.A."/>
            <person name="Rocap G."/>
            <person name="Roy S.W."/>
            <person name="Sarai C."/>
            <person name="Schaack S."/>
            <person name="Shirato S."/>
            <person name="Slamovits C.H."/>
            <person name="Spencer D.F."/>
            <person name="Suzuki S."/>
            <person name="Worden A.Z."/>
            <person name="Zauner S."/>
            <person name="Barry K."/>
            <person name="Bell C."/>
            <person name="Bharti A.K."/>
            <person name="Crow J.A."/>
            <person name="Grimwood J."/>
            <person name="Kramer R."/>
            <person name="Lindquist E."/>
            <person name="Lucas S."/>
            <person name="Salamov A."/>
            <person name="McFadden G.I."/>
            <person name="Lane C.E."/>
            <person name="Keeling P.J."/>
            <person name="Gray M.W."/>
            <person name="Grigoriev I.V."/>
            <person name="Archibald J.M."/>
        </authorList>
    </citation>
    <scope>NUCLEOTIDE SEQUENCE</scope>
    <source>
        <strain evidence="4">CCMP2712</strain>
    </source>
</reference>
<dbReference type="CDD" id="cd09996">
    <property type="entry name" value="HDAC_classII_1"/>
    <property type="match status" value="1"/>
</dbReference>
<dbReference type="PANTHER" id="PTHR10625:SF31">
    <property type="entry name" value="HISTONE DEACETYLASE DOMAIN-CONTAINING PROTEIN"/>
    <property type="match status" value="1"/>
</dbReference>
<dbReference type="InterPro" id="IPR023801">
    <property type="entry name" value="His_deacetylse_dom"/>
</dbReference>
<dbReference type="InterPro" id="IPR023696">
    <property type="entry name" value="Ureohydrolase_dom_sf"/>
</dbReference>
<dbReference type="PaxDb" id="55529-EKX35096"/>
<dbReference type="PANTHER" id="PTHR10625">
    <property type="entry name" value="HISTONE DEACETYLASE HDAC1-RELATED"/>
    <property type="match status" value="1"/>
</dbReference>
<dbReference type="eggNOG" id="KOG1343">
    <property type="taxonomic scope" value="Eukaryota"/>
</dbReference>
<dbReference type="OrthoDB" id="424012at2759"/>
<dbReference type="EnsemblProtists" id="EKX35096">
    <property type="protein sequence ID" value="EKX35096"/>
    <property type="gene ID" value="GUITHDRAFT_160215"/>
</dbReference>
<dbReference type="AlphaFoldDB" id="L1IFQ8"/>
<keyword evidence="4" id="KW-1185">Reference proteome</keyword>
<accession>L1IFQ8</accession>
<dbReference type="RefSeq" id="XP_005822076.1">
    <property type="nucleotide sequence ID" value="XM_005822019.1"/>
</dbReference>
<evidence type="ECO:0000313" key="4">
    <source>
        <dbReference type="Proteomes" id="UP000011087"/>
    </source>
</evidence>
<dbReference type="GeneID" id="17291806"/>
<evidence type="ECO:0000313" key="2">
    <source>
        <dbReference type="EMBL" id="EKX35096.1"/>
    </source>
</evidence>
<dbReference type="GO" id="GO:0004407">
    <property type="term" value="F:histone deacetylase activity"/>
    <property type="evidence" value="ECO:0007669"/>
    <property type="project" value="TreeGrafter"/>
</dbReference>
<sequence length="380" mass="41687">MAPTGYAWQEAFGWHFGGMSFHERPCKRTLFVQPIQHVETPESKRRIHSLLQVSGLLKETVPIDSLPATLDEVLRVHSQEYLTKLTELSECEGGDAGDCAPFSPGGLGIALLAAGSAISMVNAVLDERIVNGYCLLRPPGHHAERDRGRGFCLLNNIAIAAKHAIEVRGLERIVIIDWDVHHGNGTQQAFYDSDKVMFISIHQDRNYPLDSGFADELGQGLGLGFNCNLPLPPGSGDGAYREAIRAACSLAETSFGDEKPQLIMISCGFDCSFFDPLGSMMCHSETFRYLTQQVKELADRCCSGKLILLHEGGYSEVYAPFCGLAVMEELTGIKSKVQDPYLEEVAMLGQQELQPHQQHAINSSLEKIPSRILRGDPSGN</sequence>
<evidence type="ECO:0000313" key="3">
    <source>
        <dbReference type="EnsemblProtists" id="EKX35096"/>
    </source>
</evidence>
<proteinExistence type="predicted"/>
<protein>
    <recommendedName>
        <fullName evidence="1">Histone deacetylase domain-containing protein</fullName>
    </recommendedName>
</protein>
<dbReference type="Proteomes" id="UP000011087">
    <property type="component" value="Unassembled WGS sequence"/>
</dbReference>
<feature type="domain" description="Histone deacetylase" evidence="1">
    <location>
        <begin position="37"/>
        <end position="317"/>
    </location>
</feature>
<dbReference type="InterPro" id="IPR037138">
    <property type="entry name" value="His_deacetylse_dom_sf"/>
</dbReference>
<dbReference type="GO" id="GO:0040029">
    <property type="term" value="P:epigenetic regulation of gene expression"/>
    <property type="evidence" value="ECO:0007669"/>
    <property type="project" value="TreeGrafter"/>
</dbReference>
<dbReference type="HOGENOM" id="CLU_007727_8_2_1"/>
<dbReference type="Pfam" id="PF00850">
    <property type="entry name" value="Hist_deacetyl"/>
    <property type="match status" value="1"/>
</dbReference>
<dbReference type="PRINTS" id="PR01270">
    <property type="entry name" value="HDASUPER"/>
</dbReference>
<dbReference type="EMBL" id="JH993097">
    <property type="protein sequence ID" value="EKX35096.1"/>
    <property type="molecule type" value="Genomic_DNA"/>
</dbReference>
<dbReference type="STRING" id="905079.L1IFQ8"/>
<name>L1IFQ8_GUITC</name>
<dbReference type="GO" id="GO:0000118">
    <property type="term" value="C:histone deacetylase complex"/>
    <property type="evidence" value="ECO:0007669"/>
    <property type="project" value="TreeGrafter"/>
</dbReference>
<dbReference type="Gene3D" id="3.40.800.20">
    <property type="entry name" value="Histone deacetylase domain"/>
    <property type="match status" value="1"/>
</dbReference>
<reference evidence="3" key="3">
    <citation type="submission" date="2016-03" db="UniProtKB">
        <authorList>
            <consortium name="EnsemblProtists"/>
        </authorList>
    </citation>
    <scope>IDENTIFICATION</scope>
</reference>
<reference evidence="2 4" key="1">
    <citation type="journal article" date="2012" name="Nature">
        <title>Algal genomes reveal evolutionary mosaicism and the fate of nucleomorphs.</title>
        <authorList>
            <consortium name="DOE Joint Genome Institute"/>
            <person name="Curtis B.A."/>
            <person name="Tanifuji G."/>
            <person name="Burki F."/>
            <person name="Gruber A."/>
            <person name="Irimia M."/>
            <person name="Maruyama S."/>
            <person name="Arias M.C."/>
            <person name="Ball S.G."/>
            <person name="Gile G.H."/>
            <person name="Hirakawa Y."/>
            <person name="Hopkins J.F."/>
            <person name="Kuo A."/>
            <person name="Rensing S.A."/>
            <person name="Schmutz J."/>
            <person name="Symeonidi A."/>
            <person name="Elias M."/>
            <person name="Eveleigh R.J."/>
            <person name="Herman E.K."/>
            <person name="Klute M.J."/>
            <person name="Nakayama T."/>
            <person name="Obornik M."/>
            <person name="Reyes-Prieto A."/>
            <person name="Armbrust E.V."/>
            <person name="Aves S.J."/>
            <person name="Beiko R.G."/>
            <person name="Coutinho P."/>
            <person name="Dacks J.B."/>
            <person name="Durnford D.G."/>
            <person name="Fast N.M."/>
            <person name="Green B.R."/>
            <person name="Grisdale C.J."/>
            <person name="Hempel F."/>
            <person name="Henrissat B."/>
            <person name="Hoppner M.P."/>
            <person name="Ishida K."/>
            <person name="Kim E."/>
            <person name="Koreny L."/>
            <person name="Kroth P.G."/>
            <person name="Liu Y."/>
            <person name="Malik S.B."/>
            <person name="Maier U.G."/>
            <person name="McRose D."/>
            <person name="Mock T."/>
            <person name="Neilson J.A."/>
            <person name="Onodera N.T."/>
            <person name="Poole A.M."/>
            <person name="Pritham E.J."/>
            <person name="Richards T.A."/>
            <person name="Rocap G."/>
            <person name="Roy S.W."/>
            <person name="Sarai C."/>
            <person name="Schaack S."/>
            <person name="Shirato S."/>
            <person name="Slamovits C.H."/>
            <person name="Spencer D.F."/>
            <person name="Suzuki S."/>
            <person name="Worden A.Z."/>
            <person name="Zauner S."/>
            <person name="Barry K."/>
            <person name="Bell C."/>
            <person name="Bharti A.K."/>
            <person name="Crow J.A."/>
            <person name="Grimwood J."/>
            <person name="Kramer R."/>
            <person name="Lindquist E."/>
            <person name="Lucas S."/>
            <person name="Salamov A."/>
            <person name="McFadden G.I."/>
            <person name="Lane C.E."/>
            <person name="Keeling P.J."/>
            <person name="Gray M.W."/>
            <person name="Grigoriev I.V."/>
            <person name="Archibald J.M."/>
        </authorList>
    </citation>
    <scope>NUCLEOTIDE SEQUENCE</scope>
    <source>
        <strain evidence="2 4">CCMP2712</strain>
    </source>
</reference>
<dbReference type="KEGG" id="gtt:GUITHDRAFT_160215"/>
<dbReference type="OMA" id="KRRFHGL"/>
<dbReference type="InterPro" id="IPR000286">
    <property type="entry name" value="HDACs"/>
</dbReference>
<gene>
    <name evidence="2" type="ORF">GUITHDRAFT_160215</name>
</gene>